<organism evidence="2">
    <name type="scientific">marine sediment metagenome</name>
    <dbReference type="NCBI Taxonomy" id="412755"/>
    <lineage>
        <taxon>unclassified sequences</taxon>
        <taxon>metagenomes</taxon>
        <taxon>ecological metagenomes</taxon>
    </lineage>
</organism>
<dbReference type="InterPro" id="IPR013783">
    <property type="entry name" value="Ig-like_fold"/>
</dbReference>
<reference evidence="2" key="1">
    <citation type="journal article" date="2015" name="Nature">
        <title>Complex archaea that bridge the gap between prokaryotes and eukaryotes.</title>
        <authorList>
            <person name="Spang A."/>
            <person name="Saw J.H."/>
            <person name="Jorgensen S.L."/>
            <person name="Zaremba-Niedzwiedzka K."/>
            <person name="Martijn J."/>
            <person name="Lind A.E."/>
            <person name="van Eijk R."/>
            <person name="Schleper C."/>
            <person name="Guy L."/>
            <person name="Ettema T.J."/>
        </authorList>
    </citation>
    <scope>NUCLEOTIDE SEQUENCE</scope>
</reference>
<feature type="non-terminal residue" evidence="2">
    <location>
        <position position="355"/>
    </location>
</feature>
<evidence type="ECO:0000259" key="1">
    <source>
        <dbReference type="PROSITE" id="PS50853"/>
    </source>
</evidence>
<dbReference type="SUPFAM" id="SSF49265">
    <property type="entry name" value="Fibronectin type III"/>
    <property type="match status" value="1"/>
</dbReference>
<dbReference type="InterPro" id="IPR036116">
    <property type="entry name" value="FN3_sf"/>
</dbReference>
<comment type="caution">
    <text evidence="2">The sequence shown here is derived from an EMBL/GenBank/DDBJ whole genome shotgun (WGS) entry which is preliminary data.</text>
</comment>
<dbReference type="PROSITE" id="PS50853">
    <property type="entry name" value="FN3"/>
    <property type="match status" value="1"/>
</dbReference>
<dbReference type="EMBL" id="LAZR01064378">
    <property type="protein sequence ID" value="KKK57645.1"/>
    <property type="molecule type" value="Genomic_DNA"/>
</dbReference>
<sequence>GGFGPEGYILPGVMAYEVEFENDPDVGAELPAQEVFITDLLDDDLDLSTVEFTSFAFNNRVWQVPPGLSHYDTALDLRPEGIDLLVTVEMDVDPDSRMLSVTFRSLDPITNQLPDDPDAGFLPVNTAAHDGEGFFTYLVSPASTVTGTVITNQADIVFDVNESILTPITTHTFDAGSPTSSPGALAASQLQPTFDVSWTGSDDAGGSGIGSYDVYVSDDGGPWSLWQDDTPASSATFSGQTGHTYAFYSVATDNVGHVEGKSPSAEATTYVNVPPAVGALLDTSDPVARPGLLALEAQGVSDADGTPVLVEFYDDANDNDLLEPGVDTLIGTDTNGADGWSISVNTTGWTLGQHT</sequence>
<evidence type="ECO:0000313" key="2">
    <source>
        <dbReference type="EMBL" id="KKK57645.1"/>
    </source>
</evidence>
<gene>
    <name evidence="2" type="ORF">LCGC14_3052390</name>
</gene>
<dbReference type="AlphaFoldDB" id="A0A0F8X9H9"/>
<dbReference type="Gene3D" id="2.60.40.10">
    <property type="entry name" value="Immunoglobulins"/>
    <property type="match status" value="1"/>
</dbReference>
<feature type="domain" description="Fibronectin type-III" evidence="1">
    <location>
        <begin position="178"/>
        <end position="276"/>
    </location>
</feature>
<accession>A0A0F8X9H9</accession>
<protein>
    <recommendedName>
        <fullName evidence="1">Fibronectin type-III domain-containing protein</fullName>
    </recommendedName>
</protein>
<proteinExistence type="predicted"/>
<feature type="non-terminal residue" evidence="2">
    <location>
        <position position="1"/>
    </location>
</feature>
<name>A0A0F8X9H9_9ZZZZ</name>
<dbReference type="InterPro" id="IPR003961">
    <property type="entry name" value="FN3_dom"/>
</dbReference>